<dbReference type="RefSeq" id="WP_018666459.1">
    <property type="nucleotide sequence ID" value="NZ_HF952039.1"/>
</dbReference>
<dbReference type="AlphaFoldDB" id="R7RUT4"/>
<evidence type="ECO:0000313" key="3">
    <source>
        <dbReference type="EMBL" id="CDF59210.1"/>
    </source>
</evidence>
<gene>
    <name evidence="3" type="ORF">TCEL_02278</name>
</gene>
<dbReference type="InterPro" id="IPR051547">
    <property type="entry name" value="TDP2-like"/>
</dbReference>
<feature type="domain" description="Endonuclease/exonuclease/phosphatase" evidence="2">
    <location>
        <begin position="21"/>
        <end position="254"/>
    </location>
</feature>
<evidence type="ECO:0000256" key="1">
    <source>
        <dbReference type="ARBA" id="ARBA00022801"/>
    </source>
</evidence>
<dbReference type="InterPro" id="IPR036691">
    <property type="entry name" value="Endo/exonu/phosph_ase_sf"/>
</dbReference>
<dbReference type="InterPro" id="IPR005135">
    <property type="entry name" value="Endo/exonuclease/phosphatase"/>
</dbReference>
<name>R7RUT4_9CLOT</name>
<dbReference type="SUPFAM" id="SSF56219">
    <property type="entry name" value="DNase I-like"/>
    <property type="match status" value="1"/>
</dbReference>
<dbReference type="HOGENOM" id="CLU_086635_0_0_9"/>
<evidence type="ECO:0000259" key="2">
    <source>
        <dbReference type="Pfam" id="PF03372"/>
    </source>
</evidence>
<dbReference type="PANTHER" id="PTHR15822">
    <property type="entry name" value="TRAF AND TNF RECEPTOR-ASSOCIATED PROTEIN"/>
    <property type="match status" value="1"/>
</dbReference>
<accession>R7RUT4</accession>
<evidence type="ECO:0000313" key="4">
    <source>
        <dbReference type="Proteomes" id="UP000014923"/>
    </source>
</evidence>
<dbReference type="GO" id="GO:0008311">
    <property type="term" value="F:double-stranded DNA 3'-5' DNA exonuclease activity"/>
    <property type="evidence" value="ECO:0007669"/>
    <property type="project" value="UniProtKB-EC"/>
</dbReference>
<protein>
    <submittedName>
        <fullName evidence="3">Exodeoxyribonuclease III</fullName>
        <ecNumber evidence="3">3.1.11.2</ecNumber>
    </submittedName>
</protein>
<dbReference type="Gene3D" id="3.60.10.10">
    <property type="entry name" value="Endonuclease/exonuclease/phosphatase"/>
    <property type="match status" value="1"/>
</dbReference>
<reference evidence="3" key="1">
    <citation type="submission" date="2013-03" db="EMBL/GenBank/DDBJ databases">
        <title>Draft genome sequence of the hydrogen-ethanol-producing anaerobic alkalithermophilic Caloramator celere.</title>
        <authorList>
            <person name="Ciranna A."/>
            <person name="Larjo A."/>
            <person name="Kivisto A."/>
            <person name="Santala V."/>
            <person name="Roos C."/>
            <person name="Karp M."/>
        </authorList>
    </citation>
    <scope>NUCLEOTIDE SEQUENCE [LARGE SCALE GENOMIC DNA]</scope>
    <source>
        <strain evidence="3">DSM 8682</strain>
    </source>
</reference>
<dbReference type="OrthoDB" id="9812537at2"/>
<keyword evidence="1 3" id="KW-0378">Hydrolase</keyword>
<dbReference type="CDD" id="cd09079">
    <property type="entry name" value="RgfB-like"/>
    <property type="match status" value="1"/>
</dbReference>
<sequence>MKLLTLNCHSWIEENQLEKLEIIAKDIAEKEYDVVALQEVNQLIEGKIVEGIVKEDNFAFLLMNRVNELSKVKYTMLYEKSHVGYGKYEEGVALLTKHKVLNTNSLLITNSNNFSFWKTRKILKATLLVNNNEIDFYSCHLGWWNDEEEPFKQQFDRLYNTIDNNKLTFLMGDFNNNAFIRNEGYDYMLKKGLFDTYNLALVKDDGVTVKGKIAGWDKNKNDLRLDLILVNRPITVKSSFVIFNGKNKEVVSDHFGVCVEI</sequence>
<comment type="caution">
    <text evidence="3">The sequence shown here is derived from an EMBL/GenBank/DDBJ whole genome shotgun (WGS) entry which is preliminary data.</text>
</comment>
<keyword evidence="4" id="KW-1185">Reference proteome</keyword>
<organism evidence="3 4">
    <name type="scientific">Thermobrachium celere DSM 8682</name>
    <dbReference type="NCBI Taxonomy" id="941824"/>
    <lineage>
        <taxon>Bacteria</taxon>
        <taxon>Bacillati</taxon>
        <taxon>Bacillota</taxon>
        <taxon>Clostridia</taxon>
        <taxon>Eubacteriales</taxon>
        <taxon>Clostridiaceae</taxon>
        <taxon>Thermobrachium</taxon>
    </lineage>
</organism>
<dbReference type="Pfam" id="PF03372">
    <property type="entry name" value="Exo_endo_phos"/>
    <property type="match status" value="1"/>
</dbReference>
<dbReference type="eggNOG" id="COG3568">
    <property type="taxonomic scope" value="Bacteria"/>
</dbReference>
<proteinExistence type="predicted"/>
<dbReference type="PANTHER" id="PTHR15822:SF23">
    <property type="entry name" value="ENDONUCLEASE_EXONUCLEASE_PHOSPHATASE FAMILY PROTEIN"/>
    <property type="match status" value="1"/>
</dbReference>
<dbReference type="EMBL" id="CAVN010000149">
    <property type="protein sequence ID" value="CDF59210.1"/>
    <property type="molecule type" value="Genomic_DNA"/>
</dbReference>
<dbReference type="Proteomes" id="UP000014923">
    <property type="component" value="Unassembled WGS sequence"/>
</dbReference>
<dbReference type="EC" id="3.1.11.2" evidence="3"/>